<dbReference type="OrthoDB" id="2971341at2"/>
<evidence type="ECO:0000313" key="2">
    <source>
        <dbReference type="EMBL" id="OIJ13981.1"/>
    </source>
</evidence>
<evidence type="ECO:0000256" key="1">
    <source>
        <dbReference type="SAM" id="Coils"/>
    </source>
</evidence>
<dbReference type="RefSeq" id="WP_071317523.1">
    <property type="nucleotide sequence ID" value="NZ_CP063356.2"/>
</dbReference>
<accession>A0A1S2LNC0</accession>
<dbReference type="EMBL" id="LQXD01000118">
    <property type="protein sequence ID" value="OIJ13981.1"/>
    <property type="molecule type" value="Genomic_DNA"/>
</dbReference>
<evidence type="ECO:0000313" key="4">
    <source>
        <dbReference type="Proteomes" id="UP000180175"/>
    </source>
</evidence>
<reference evidence="3 4" key="2">
    <citation type="journal article" date="2017" name="Genome Announc.">
        <title>Draft Genome Sequences of Four Alkaliphilic Bacteria Belonging to the Anaerobacillus Genus.</title>
        <authorList>
            <person name="Bassil N.M."/>
            <person name="Lloyd J.R."/>
        </authorList>
    </citation>
    <scope>NUCLEOTIDE SEQUENCE [LARGE SCALE GENOMIC DNA]</scope>
    <source>
        <strain evidence="3 4">NB2006</strain>
    </source>
</reference>
<feature type="coiled-coil region" evidence="1">
    <location>
        <begin position="32"/>
        <end position="59"/>
    </location>
</feature>
<name>A0A1S2LNC0_9BACI</name>
<dbReference type="Proteomes" id="UP000180175">
    <property type="component" value="Chromosome"/>
</dbReference>
<keyword evidence="4" id="KW-1185">Reference proteome</keyword>
<dbReference type="EMBL" id="CP063356">
    <property type="protein sequence ID" value="QOY34846.1"/>
    <property type="molecule type" value="Genomic_DNA"/>
</dbReference>
<evidence type="ECO:0000313" key="3">
    <source>
        <dbReference type="EMBL" id="QOY34846.1"/>
    </source>
</evidence>
<dbReference type="AlphaFoldDB" id="A0A1S2LNC0"/>
<reference evidence="3 4" key="3">
    <citation type="journal article" date="2019" name="Int. J. Syst. Evol. Microbiol.">
        <title>Anaerobacillus isosaccharinicus sp. nov., an alkaliphilic bacterium which degrades isosaccharinic acid.</title>
        <authorList>
            <person name="Bassil N.M."/>
            <person name="Lloyd J.R."/>
        </authorList>
    </citation>
    <scope>NUCLEOTIDE SEQUENCE [LARGE SCALE GENOMIC DNA]</scope>
    <source>
        <strain evidence="3 4">NB2006</strain>
    </source>
</reference>
<organism evidence="2 4">
    <name type="scientific">Anaerobacillus isosaccharinicus</name>
    <dbReference type="NCBI Taxonomy" id="1532552"/>
    <lineage>
        <taxon>Bacteria</taxon>
        <taxon>Bacillati</taxon>
        <taxon>Bacillota</taxon>
        <taxon>Bacilli</taxon>
        <taxon>Bacillales</taxon>
        <taxon>Bacillaceae</taxon>
        <taxon>Anaerobacillus</taxon>
    </lineage>
</organism>
<gene>
    <name evidence="3" type="ORF">AWH56_019295</name>
    <name evidence="2" type="ORF">AWH56_13040</name>
</gene>
<protein>
    <submittedName>
        <fullName evidence="2">Uncharacterized protein</fullName>
    </submittedName>
</protein>
<reference evidence="2 4" key="1">
    <citation type="submission" date="2016-10" db="EMBL/GenBank/DDBJ databases">
        <title>Draft genome sequences of four alkaliphilic bacteria belonging to the Anaerobacillus genus.</title>
        <authorList>
            <person name="Bassil N.M."/>
            <person name="Lloyd J.R."/>
        </authorList>
    </citation>
    <scope>NUCLEOTIDE SEQUENCE [LARGE SCALE GENOMIC DNA]</scope>
    <source>
        <strain evidence="2 4">NB2006</strain>
    </source>
</reference>
<sequence length="87" mass="9758">MGSIPIEQAMVAIQQAKLAMQQGLKFADEEQYALVEKQLQQARQVISVAKQKASANEEQLLEQANVTIVNTLEELHERKRTPNLQNG</sequence>
<proteinExistence type="predicted"/>
<keyword evidence="1" id="KW-0175">Coiled coil</keyword>
<reference evidence="3" key="4">
    <citation type="submission" date="2020-10" db="EMBL/GenBank/DDBJ databases">
        <authorList>
            <person name="Bassil N.M."/>
            <person name="Lloyd J.R."/>
        </authorList>
    </citation>
    <scope>NUCLEOTIDE SEQUENCE</scope>
    <source>
        <strain evidence="3">NB2006</strain>
    </source>
</reference>
<dbReference type="KEGG" id="aia:AWH56_019295"/>